<proteinExistence type="predicted"/>
<name>U3ACP1_9RHOB</name>
<dbReference type="PIRSF" id="PIRSF033239">
    <property type="entry name" value="ExoD"/>
    <property type="match status" value="1"/>
</dbReference>
<dbReference type="EMBL" id="BATB01000014">
    <property type="protein sequence ID" value="GAD55424.1"/>
    <property type="molecule type" value="Genomic_DNA"/>
</dbReference>
<keyword evidence="1" id="KW-0472">Membrane</keyword>
<feature type="transmembrane region" description="Helical" evidence="1">
    <location>
        <begin position="131"/>
        <end position="152"/>
    </location>
</feature>
<feature type="transmembrane region" description="Helical" evidence="1">
    <location>
        <begin position="172"/>
        <end position="193"/>
    </location>
</feature>
<comment type="caution">
    <text evidence="2">The sequence shown here is derived from an EMBL/GenBank/DDBJ whole genome shotgun (WGS) entry which is preliminary data.</text>
</comment>
<dbReference type="eggNOG" id="COG3932">
    <property type="taxonomic scope" value="Bacteria"/>
</dbReference>
<dbReference type="PANTHER" id="PTHR41795">
    <property type="entry name" value="EXOPOLYSACCHARIDE SYNTHESIS PROTEIN"/>
    <property type="match status" value="1"/>
</dbReference>
<dbReference type="RefSeq" id="WP_021693528.1">
    <property type="nucleotide sequence ID" value="NZ_BATB01000014.1"/>
</dbReference>
<reference evidence="2" key="1">
    <citation type="journal article" date="2013" name="Genome Announc.">
        <title>Draft Genome Sequence of Loktanella cinnabarina LL-001T, Isolated from Deep-Sea Floor Sediment.</title>
        <authorList>
            <person name="Nishi S."/>
            <person name="Tsubouchi T."/>
            <person name="Takaki Y."/>
            <person name="Koyanagi R."/>
            <person name="Satoh N."/>
            <person name="Maruyama T."/>
            <person name="Hatada Y."/>
        </authorList>
    </citation>
    <scope>NUCLEOTIDE SEQUENCE [LARGE SCALE GENOMIC DNA]</scope>
    <source>
        <strain evidence="2">LL-001</strain>
    </source>
</reference>
<evidence type="ECO:0000256" key="1">
    <source>
        <dbReference type="SAM" id="Phobius"/>
    </source>
</evidence>
<dbReference type="Proteomes" id="UP000016566">
    <property type="component" value="Unassembled WGS sequence"/>
</dbReference>
<sequence length="200" mass="20881">MGQNQHAVEDILDQLKQEGRDDDRATVGDVTAALGDRGFGPFLFVPALIEISPIGGVPGVPTLLALIIAIFAVQIVMQRDEMWLPGFLEHRSVSGDKLVKASDKLRGIGRWLDRWFHGRLEALTGPKASRIAGVAVLVLCLTVPPLELVPFASTAPMAAIAAFGLGMTLRDGLLMGLGFVLSVVAVAVGFGMLGGGGGGG</sequence>
<keyword evidence="3" id="KW-1185">Reference proteome</keyword>
<keyword evidence="1" id="KW-0812">Transmembrane</keyword>
<keyword evidence="1" id="KW-1133">Transmembrane helix</keyword>
<dbReference type="STRING" id="1337093.MBELCI_1476"/>
<organism evidence="2 3">
    <name type="scientific">Limimaricola cinnabarinus LL-001</name>
    <dbReference type="NCBI Taxonomy" id="1337093"/>
    <lineage>
        <taxon>Bacteria</taxon>
        <taxon>Pseudomonadati</taxon>
        <taxon>Pseudomonadota</taxon>
        <taxon>Alphaproteobacteria</taxon>
        <taxon>Rhodobacterales</taxon>
        <taxon>Paracoccaceae</taxon>
        <taxon>Limimaricola</taxon>
    </lineage>
</organism>
<dbReference type="PANTHER" id="PTHR41795:SF1">
    <property type="entry name" value="EXOPOLYSACCHARIDE SYNTHESIS PROTEIN"/>
    <property type="match status" value="1"/>
</dbReference>
<dbReference type="Pfam" id="PF06055">
    <property type="entry name" value="ExoD"/>
    <property type="match status" value="1"/>
</dbReference>
<gene>
    <name evidence="2" type="ORF">MBELCI_1476</name>
</gene>
<dbReference type="InterPro" id="IPR010331">
    <property type="entry name" value="ExoD"/>
</dbReference>
<evidence type="ECO:0000313" key="2">
    <source>
        <dbReference type="EMBL" id="GAD55424.1"/>
    </source>
</evidence>
<evidence type="ECO:0000313" key="3">
    <source>
        <dbReference type="Proteomes" id="UP000016566"/>
    </source>
</evidence>
<feature type="transmembrane region" description="Helical" evidence="1">
    <location>
        <begin position="51"/>
        <end position="73"/>
    </location>
</feature>
<dbReference type="OrthoDB" id="7949130at2"/>
<dbReference type="AlphaFoldDB" id="U3ACP1"/>
<accession>U3ACP1</accession>
<protein>
    <submittedName>
        <fullName evidence="2">Exopolysaccharide synthesis, exoD</fullName>
    </submittedName>
</protein>